<gene>
    <name evidence="1" type="ORF">AVEN_145588_1</name>
</gene>
<keyword evidence="2" id="KW-1185">Reference proteome</keyword>
<reference evidence="1 2" key="1">
    <citation type="journal article" date="2019" name="Sci. Rep.">
        <title>Orb-weaving spider Araneus ventricosus genome elucidates the spidroin gene catalogue.</title>
        <authorList>
            <person name="Kono N."/>
            <person name="Nakamura H."/>
            <person name="Ohtoshi R."/>
            <person name="Moran D.A.P."/>
            <person name="Shinohara A."/>
            <person name="Yoshida Y."/>
            <person name="Fujiwara M."/>
            <person name="Mori M."/>
            <person name="Tomita M."/>
            <person name="Arakawa K."/>
        </authorList>
    </citation>
    <scope>NUCLEOTIDE SEQUENCE [LARGE SCALE GENOMIC DNA]</scope>
</reference>
<proteinExistence type="predicted"/>
<dbReference type="Proteomes" id="UP000499080">
    <property type="component" value="Unassembled WGS sequence"/>
</dbReference>
<evidence type="ECO:0000313" key="1">
    <source>
        <dbReference type="EMBL" id="GBN84980.1"/>
    </source>
</evidence>
<organism evidence="1 2">
    <name type="scientific">Araneus ventricosus</name>
    <name type="common">Orbweaver spider</name>
    <name type="synonym">Epeira ventricosa</name>
    <dbReference type="NCBI Taxonomy" id="182803"/>
    <lineage>
        <taxon>Eukaryota</taxon>
        <taxon>Metazoa</taxon>
        <taxon>Ecdysozoa</taxon>
        <taxon>Arthropoda</taxon>
        <taxon>Chelicerata</taxon>
        <taxon>Arachnida</taxon>
        <taxon>Araneae</taxon>
        <taxon>Araneomorphae</taxon>
        <taxon>Entelegynae</taxon>
        <taxon>Araneoidea</taxon>
        <taxon>Araneidae</taxon>
        <taxon>Araneus</taxon>
    </lineage>
</organism>
<name>A0A4Y2SCH6_ARAVE</name>
<dbReference type="AlphaFoldDB" id="A0A4Y2SCH6"/>
<protein>
    <submittedName>
        <fullName evidence="1">Uncharacterized protein</fullName>
    </submittedName>
</protein>
<dbReference type="EMBL" id="BGPR01020565">
    <property type="protein sequence ID" value="GBN84980.1"/>
    <property type="molecule type" value="Genomic_DNA"/>
</dbReference>
<comment type="caution">
    <text evidence="1">The sequence shown here is derived from an EMBL/GenBank/DDBJ whole genome shotgun (WGS) entry which is preliminary data.</text>
</comment>
<evidence type="ECO:0000313" key="2">
    <source>
        <dbReference type="Proteomes" id="UP000499080"/>
    </source>
</evidence>
<sequence>MTIAYARVKVTDVAAKGQPPRHWLTDDITKNGGLDTHAIMAYNAAGDDAVGVIIKKFDLEIIMDPYVSDQHESEKQPSYCLRHITPQNTPELGVWTAPCRLVGHA</sequence>
<accession>A0A4Y2SCH6</accession>